<evidence type="ECO:0000259" key="1">
    <source>
        <dbReference type="Pfam" id="PF12697"/>
    </source>
</evidence>
<name>A0A3A6PLM2_9EURY</name>
<dbReference type="InterPro" id="IPR000073">
    <property type="entry name" value="AB_hydrolase_1"/>
</dbReference>
<sequence length="257" mass="28179">MPSESTVHTVQSADETTIAYEHEGDGQPLILLHGSSGTRRAWDTLRPYLADSFSLYVPDRRGRGDSSDGEEYSLAREAADLRALVEAVNGTPTVFGHSFGGLVALTAAAEITIDHLVLYEPPVLVGEHSDDNLAARMEARLEAGQRQDAMRLFIEENGSVSDVARLPWWPEEANLHLTETVIRESYEVEAFDLSDVPDLAVPTTLLTGEQSPDHLRAGITRLNNHLTKSRLIEMEDVGHVVTESTPDKLASIIKSNI</sequence>
<keyword evidence="2" id="KW-0378">Hydrolase</keyword>
<proteinExistence type="predicted"/>
<evidence type="ECO:0000313" key="3">
    <source>
        <dbReference type="Proteomes" id="UP000276588"/>
    </source>
</evidence>
<dbReference type="PANTHER" id="PTHR43194:SF2">
    <property type="entry name" value="PEROXISOMAL MEMBRANE PROTEIN LPX1"/>
    <property type="match status" value="1"/>
</dbReference>
<comment type="caution">
    <text evidence="2">The sequence shown here is derived from an EMBL/GenBank/DDBJ whole genome shotgun (WGS) entry which is preliminary data.</text>
</comment>
<dbReference type="SUPFAM" id="SSF53474">
    <property type="entry name" value="alpha/beta-Hydrolases"/>
    <property type="match status" value="1"/>
</dbReference>
<gene>
    <name evidence="2" type="ORF">DM826_11745</name>
</gene>
<protein>
    <submittedName>
        <fullName evidence="2">Alpha/beta hydrolase</fullName>
    </submittedName>
</protein>
<dbReference type="OrthoDB" id="7531at2157"/>
<dbReference type="EMBL" id="QKNY01000018">
    <property type="protein sequence ID" value="RJX42307.1"/>
    <property type="molecule type" value="Genomic_DNA"/>
</dbReference>
<dbReference type="AlphaFoldDB" id="A0A3A6PLM2"/>
<dbReference type="PANTHER" id="PTHR43194">
    <property type="entry name" value="HYDROLASE ALPHA/BETA FOLD FAMILY"/>
    <property type="match status" value="1"/>
</dbReference>
<keyword evidence="3" id="KW-1185">Reference proteome</keyword>
<dbReference type="Proteomes" id="UP000276588">
    <property type="component" value="Unassembled WGS sequence"/>
</dbReference>
<dbReference type="Gene3D" id="3.40.50.1820">
    <property type="entry name" value="alpha/beta hydrolase"/>
    <property type="match status" value="1"/>
</dbReference>
<dbReference type="GO" id="GO:0016787">
    <property type="term" value="F:hydrolase activity"/>
    <property type="evidence" value="ECO:0007669"/>
    <property type="project" value="UniProtKB-KW"/>
</dbReference>
<dbReference type="Pfam" id="PF12697">
    <property type="entry name" value="Abhydrolase_6"/>
    <property type="match status" value="1"/>
</dbReference>
<organism evidence="2 3">
    <name type="scientific">Halonotius aquaticus</name>
    <dbReference type="NCBI Taxonomy" id="2216978"/>
    <lineage>
        <taxon>Archaea</taxon>
        <taxon>Methanobacteriati</taxon>
        <taxon>Methanobacteriota</taxon>
        <taxon>Stenosarchaea group</taxon>
        <taxon>Halobacteria</taxon>
        <taxon>Halobacteriales</taxon>
        <taxon>Haloferacaceae</taxon>
        <taxon>Halonotius</taxon>
    </lineage>
</organism>
<dbReference type="InterPro" id="IPR050228">
    <property type="entry name" value="Carboxylesterase_BioH"/>
</dbReference>
<accession>A0A3A6PLM2</accession>
<dbReference type="InterPro" id="IPR029058">
    <property type="entry name" value="AB_hydrolase_fold"/>
</dbReference>
<dbReference type="RefSeq" id="WP_120103616.1">
    <property type="nucleotide sequence ID" value="NZ_QKNY01000018.1"/>
</dbReference>
<reference evidence="2 3" key="1">
    <citation type="submission" date="2018-06" db="EMBL/GenBank/DDBJ databases">
        <title>Halonotius sp. F13-13 a new haloarchaeeon isolated from a solar saltern from Isla Cristina, Huelva, Spain.</title>
        <authorList>
            <person name="Duran-Viseras A."/>
            <person name="Sanchez-Porro C."/>
            <person name="Ventosa A."/>
        </authorList>
    </citation>
    <scope>NUCLEOTIDE SEQUENCE [LARGE SCALE GENOMIC DNA]</scope>
    <source>
        <strain evidence="2 3">F13-13</strain>
    </source>
</reference>
<feature type="domain" description="AB hydrolase-1" evidence="1">
    <location>
        <begin position="29"/>
        <end position="251"/>
    </location>
</feature>
<evidence type="ECO:0000313" key="2">
    <source>
        <dbReference type="EMBL" id="RJX42307.1"/>
    </source>
</evidence>